<keyword evidence="2" id="KW-0812">Transmembrane</keyword>
<comment type="caution">
    <text evidence="3">The sequence shown here is derived from an EMBL/GenBank/DDBJ whole genome shotgun (WGS) entry which is preliminary data.</text>
</comment>
<protein>
    <recommendedName>
        <fullName evidence="5">ABC transporter permease</fullName>
    </recommendedName>
</protein>
<feature type="compositionally biased region" description="Low complexity" evidence="1">
    <location>
        <begin position="1"/>
        <end position="23"/>
    </location>
</feature>
<evidence type="ECO:0000256" key="2">
    <source>
        <dbReference type="SAM" id="Phobius"/>
    </source>
</evidence>
<dbReference type="EMBL" id="JBHLXH010000001">
    <property type="protein sequence ID" value="MFC0222378.1"/>
    <property type="molecule type" value="Genomic_DNA"/>
</dbReference>
<proteinExistence type="predicted"/>
<feature type="region of interest" description="Disordered" evidence="1">
    <location>
        <begin position="1"/>
        <end position="27"/>
    </location>
</feature>
<organism evidence="3 4">
    <name type="scientific">Nocardioides zeicaulis</name>
    <dbReference type="NCBI Taxonomy" id="1776857"/>
    <lineage>
        <taxon>Bacteria</taxon>
        <taxon>Bacillati</taxon>
        <taxon>Actinomycetota</taxon>
        <taxon>Actinomycetes</taxon>
        <taxon>Propionibacteriales</taxon>
        <taxon>Nocardioidaceae</taxon>
        <taxon>Nocardioides</taxon>
    </lineage>
</organism>
<evidence type="ECO:0000313" key="3">
    <source>
        <dbReference type="EMBL" id="MFC0222378.1"/>
    </source>
</evidence>
<evidence type="ECO:0000313" key="4">
    <source>
        <dbReference type="Proteomes" id="UP001589698"/>
    </source>
</evidence>
<keyword evidence="2" id="KW-0472">Membrane</keyword>
<dbReference type="RefSeq" id="WP_378518030.1">
    <property type="nucleotide sequence ID" value="NZ_CBCSDI010000029.1"/>
</dbReference>
<accession>A0ABV6E071</accession>
<name>A0ABV6E071_9ACTN</name>
<feature type="transmembrane region" description="Helical" evidence="2">
    <location>
        <begin position="49"/>
        <end position="67"/>
    </location>
</feature>
<evidence type="ECO:0008006" key="5">
    <source>
        <dbReference type="Google" id="ProtNLM"/>
    </source>
</evidence>
<gene>
    <name evidence="3" type="ORF">ACFFJG_07795</name>
</gene>
<keyword evidence="4" id="KW-1185">Reference proteome</keyword>
<sequence length="68" mass="7196">MTTTATPPTTSATAVPTRAAAPPRDVRPIPMTRLAKVELRKMFDTRAGFWLMASVGIVSVLATAAVIL</sequence>
<keyword evidence="2" id="KW-1133">Transmembrane helix</keyword>
<reference evidence="3 4" key="1">
    <citation type="submission" date="2024-09" db="EMBL/GenBank/DDBJ databases">
        <authorList>
            <person name="Sun Q."/>
            <person name="Mori K."/>
        </authorList>
    </citation>
    <scope>NUCLEOTIDE SEQUENCE [LARGE SCALE GENOMIC DNA]</scope>
    <source>
        <strain evidence="3 4">CCM 8654</strain>
    </source>
</reference>
<evidence type="ECO:0000256" key="1">
    <source>
        <dbReference type="SAM" id="MobiDB-lite"/>
    </source>
</evidence>
<dbReference type="Proteomes" id="UP001589698">
    <property type="component" value="Unassembled WGS sequence"/>
</dbReference>